<reference evidence="2 3" key="1">
    <citation type="journal article" date="2011" name="Stand. Genomic Sci.">
        <title>Complete genome sequence of Haliscomenobacter hydrossis type strain (O).</title>
        <authorList>
            <consortium name="US DOE Joint Genome Institute (JGI-PGF)"/>
            <person name="Daligault H."/>
            <person name="Lapidus A."/>
            <person name="Zeytun A."/>
            <person name="Nolan M."/>
            <person name="Lucas S."/>
            <person name="Del Rio T.G."/>
            <person name="Tice H."/>
            <person name="Cheng J.F."/>
            <person name="Tapia R."/>
            <person name="Han C."/>
            <person name="Goodwin L."/>
            <person name="Pitluck S."/>
            <person name="Liolios K."/>
            <person name="Pagani I."/>
            <person name="Ivanova N."/>
            <person name="Huntemann M."/>
            <person name="Mavromatis K."/>
            <person name="Mikhailova N."/>
            <person name="Pati A."/>
            <person name="Chen A."/>
            <person name="Palaniappan K."/>
            <person name="Land M."/>
            <person name="Hauser L."/>
            <person name="Brambilla E.M."/>
            <person name="Rohde M."/>
            <person name="Verbarg S."/>
            <person name="Goker M."/>
            <person name="Bristow J."/>
            <person name="Eisen J.A."/>
            <person name="Markowitz V."/>
            <person name="Hugenholtz P."/>
            <person name="Kyrpides N.C."/>
            <person name="Klenk H.P."/>
            <person name="Woyke T."/>
        </authorList>
    </citation>
    <scope>NUCLEOTIDE SEQUENCE [LARGE SCALE GENOMIC DNA]</scope>
    <source>
        <strain evidence="3">ATCC 27775 / DSM 1100 / LMG 10767 / O</strain>
    </source>
</reference>
<proteinExistence type="predicted"/>
<dbReference type="OrthoDB" id="679529at2"/>
<evidence type="ECO:0000256" key="1">
    <source>
        <dbReference type="SAM" id="Phobius"/>
    </source>
</evidence>
<sequence>MNTLKRYLGLVWMVLGPAGILFGVQQAMRELSASAATPPTQETYTFWIIILAIFVPIAVGMSLMGYYAWQGDYDEIS</sequence>
<name>F4KRU7_HALH1</name>
<evidence type="ECO:0000313" key="2">
    <source>
        <dbReference type="EMBL" id="AEE50051.1"/>
    </source>
</evidence>
<keyword evidence="1" id="KW-0812">Transmembrane</keyword>
<dbReference type="Pfam" id="PF20664">
    <property type="entry name" value="DUF6814"/>
    <property type="match status" value="1"/>
</dbReference>
<dbReference type="KEGG" id="hhy:Halhy_2167"/>
<feature type="transmembrane region" description="Helical" evidence="1">
    <location>
        <begin position="7"/>
        <end position="24"/>
    </location>
</feature>
<dbReference type="InterPro" id="IPR049211">
    <property type="entry name" value="DUF6814"/>
</dbReference>
<dbReference type="EMBL" id="CP002691">
    <property type="protein sequence ID" value="AEE50051.1"/>
    <property type="molecule type" value="Genomic_DNA"/>
</dbReference>
<feature type="transmembrane region" description="Helical" evidence="1">
    <location>
        <begin position="44"/>
        <end position="69"/>
    </location>
</feature>
<reference key="2">
    <citation type="submission" date="2011-04" db="EMBL/GenBank/DDBJ databases">
        <title>Complete sequence of chromosome of Haliscomenobacter hydrossis DSM 1100.</title>
        <authorList>
            <consortium name="US DOE Joint Genome Institute (JGI-PGF)"/>
            <person name="Lucas S."/>
            <person name="Han J."/>
            <person name="Lapidus A."/>
            <person name="Bruce D."/>
            <person name="Goodwin L."/>
            <person name="Pitluck S."/>
            <person name="Peters L."/>
            <person name="Kyrpides N."/>
            <person name="Mavromatis K."/>
            <person name="Ivanova N."/>
            <person name="Ovchinnikova G."/>
            <person name="Pagani I."/>
            <person name="Daligault H."/>
            <person name="Detter J.C."/>
            <person name="Han C."/>
            <person name="Land M."/>
            <person name="Hauser L."/>
            <person name="Markowitz V."/>
            <person name="Cheng J.-F."/>
            <person name="Hugenholtz P."/>
            <person name="Woyke T."/>
            <person name="Wu D."/>
            <person name="Verbarg S."/>
            <person name="Frueling A."/>
            <person name="Brambilla E."/>
            <person name="Klenk H.-P."/>
            <person name="Eisen J.A."/>
        </authorList>
    </citation>
    <scope>NUCLEOTIDE SEQUENCE</scope>
    <source>
        <strain>DSM 1100</strain>
    </source>
</reference>
<evidence type="ECO:0000313" key="3">
    <source>
        <dbReference type="Proteomes" id="UP000008461"/>
    </source>
</evidence>
<keyword evidence="3" id="KW-1185">Reference proteome</keyword>
<organism evidence="2 3">
    <name type="scientific">Haliscomenobacter hydrossis (strain ATCC 27775 / DSM 1100 / LMG 10767 / O)</name>
    <dbReference type="NCBI Taxonomy" id="760192"/>
    <lineage>
        <taxon>Bacteria</taxon>
        <taxon>Pseudomonadati</taxon>
        <taxon>Bacteroidota</taxon>
        <taxon>Saprospiria</taxon>
        <taxon>Saprospirales</taxon>
        <taxon>Haliscomenobacteraceae</taxon>
        <taxon>Haliscomenobacter</taxon>
    </lineage>
</organism>
<dbReference type="HOGENOM" id="CLU_193614_0_0_10"/>
<dbReference type="eggNOG" id="ENOG5033877">
    <property type="taxonomic scope" value="Bacteria"/>
</dbReference>
<dbReference type="Proteomes" id="UP000008461">
    <property type="component" value="Chromosome"/>
</dbReference>
<keyword evidence="1" id="KW-1133">Transmembrane helix</keyword>
<gene>
    <name evidence="2" type="ordered locus">Halhy_2167</name>
</gene>
<dbReference type="AlphaFoldDB" id="F4KRU7"/>
<accession>F4KRU7</accession>
<protein>
    <submittedName>
        <fullName evidence="2">Uncharacterized protein</fullName>
    </submittedName>
</protein>
<dbReference type="RefSeq" id="WP_013764604.1">
    <property type="nucleotide sequence ID" value="NC_015510.1"/>
</dbReference>
<keyword evidence="1" id="KW-0472">Membrane</keyword>